<keyword evidence="2" id="KW-1185">Reference proteome</keyword>
<dbReference type="SUPFAM" id="SSF50494">
    <property type="entry name" value="Trypsin-like serine proteases"/>
    <property type="match status" value="1"/>
</dbReference>
<evidence type="ECO:0000313" key="3">
    <source>
        <dbReference type="RefSeq" id="XP_022345434.1"/>
    </source>
</evidence>
<dbReference type="Pfam" id="PF20720">
    <property type="entry name" value="nSTAND3"/>
    <property type="match status" value="1"/>
</dbReference>
<dbReference type="GeneID" id="111137987"/>
<accession>A0A8B8EZE5</accession>
<dbReference type="KEGG" id="cvn:111137987"/>
<reference evidence="3 4" key="1">
    <citation type="submission" date="2025-04" db="UniProtKB">
        <authorList>
            <consortium name="RefSeq"/>
        </authorList>
    </citation>
    <scope>IDENTIFICATION</scope>
    <source>
        <tissue evidence="3 4">Whole sample</tissue>
    </source>
</reference>
<dbReference type="InterPro" id="IPR049050">
    <property type="entry name" value="nSTAND3"/>
</dbReference>
<dbReference type="RefSeq" id="XP_022345434.1">
    <property type="nucleotide sequence ID" value="XM_022489726.1"/>
</dbReference>
<dbReference type="InterPro" id="IPR027417">
    <property type="entry name" value="P-loop_NTPase"/>
</dbReference>
<organism evidence="2 4">
    <name type="scientific">Crassostrea virginica</name>
    <name type="common">Eastern oyster</name>
    <dbReference type="NCBI Taxonomy" id="6565"/>
    <lineage>
        <taxon>Eukaryota</taxon>
        <taxon>Metazoa</taxon>
        <taxon>Spiralia</taxon>
        <taxon>Lophotrochozoa</taxon>
        <taxon>Mollusca</taxon>
        <taxon>Bivalvia</taxon>
        <taxon>Autobranchia</taxon>
        <taxon>Pteriomorphia</taxon>
        <taxon>Ostreida</taxon>
        <taxon>Ostreoidea</taxon>
        <taxon>Ostreidae</taxon>
        <taxon>Crassostrea</taxon>
    </lineage>
</organism>
<name>A0A8B8EZE5_CRAVI</name>
<protein>
    <submittedName>
        <fullName evidence="3 4">Uncharacterized protein LOC111137987</fullName>
    </submittedName>
</protein>
<evidence type="ECO:0000259" key="1">
    <source>
        <dbReference type="Pfam" id="PF20720"/>
    </source>
</evidence>
<evidence type="ECO:0000313" key="2">
    <source>
        <dbReference type="Proteomes" id="UP000694844"/>
    </source>
</evidence>
<dbReference type="RefSeq" id="XP_022345437.1">
    <property type="nucleotide sequence ID" value="XM_022489729.1"/>
</dbReference>
<evidence type="ECO:0000313" key="4">
    <source>
        <dbReference type="RefSeq" id="XP_022345435.1"/>
    </source>
</evidence>
<feature type="domain" description="Novel STAND NTPase 3" evidence="1">
    <location>
        <begin position="13"/>
        <end position="148"/>
    </location>
</feature>
<proteinExistence type="predicted"/>
<gene>
    <name evidence="3 4 5" type="primary">LOC111137987</name>
</gene>
<dbReference type="RefSeq" id="XP_022345435.1">
    <property type="nucleotide sequence ID" value="XM_022489727.1"/>
</dbReference>
<sequence length="1000" mass="113352">MAEKRSILRRQAFIKTSQYIKCRSFLDFHKIILIIGDAGSGKTSIAKNLFKERKGRTSGDCFQIQSPEDLRLIGSSAKVVLFDDVFGRYAEDISMTSAWYSQIGKIYQMTSGSRNMVFILTSAEDIFFRCKDRKNFNFLQDYVVPLSSIELGEDDCENVMKEIRCPYASSPSDLGLFQICGVWTFFENQQIPVDRTFKMSRASIDKFLEKVLQKEKDMFFAILIILVSGNNLSKKDVNLKSPKIKRVAKLIGYNIDKGIVTRALQKFELIEENTYSISSFVIFDAACTFSIKHYPDVFIETCELDVLDKLSKYFETIDEEHVEKLCQRLSSDLDRLIGHKLYNPLKNVRTLRIFLDILSNCEEKKDTFLNSDFLWFTCWSGSDLITESLLRRMTGRNAVIEKAIEGCSSEVILTALKKCLRADDSPQSPNIYEAMQEDPFSAVLNFDAVECQLKEFPRLRYHSKLIKGLGDRFTKLQSEVPGLNILHFEHWSQTKDNPIIYLAGDTASREEAYKQLVFMSGKTRSQAKIAKTDQQKAKGIKSFSDFRERSPSCILWCCDERESKSATISSIKQLSKDVANSELTILGRCVIIVLNHGEGFSLSQKDFTDNPKDCIQIIISTNDRSDLLEYLTSAFEIPMIEYIRLLQSKIDVQLETASAKRLNLLKTETDALLQRLHQCSKLLEETAKPSAPMKVPEKVLAELDRNADKIYGYGFRPDEFYVLIDDKLSPKGRKALEEKIQKQLSKSKEFKMNVKFENSKGVSFTKHLGSGSRVLPNKLRPDSYGTLGGFAQINSTDVVGLTSSHVIRQDVDAYVKNGDTMIKLGKCTLVFVPGPESLADFALIDVDEQLKERCRKPLVDDENEPKNAIIYCGELDQICPAIVHKNGATTGMTQGTIVQSLNYREILGDRETHSVLLVEDLGENKFSEPGDSGSLVFQNSLSASQSSIEVIAIITGRYKEHGVKEESRYIMCSDMKHICENLEERGIRLQFFENDDSTGN</sequence>
<dbReference type="SUPFAM" id="SSF52540">
    <property type="entry name" value="P-loop containing nucleoside triphosphate hydrolases"/>
    <property type="match status" value="1"/>
</dbReference>
<dbReference type="Proteomes" id="UP000694844">
    <property type="component" value="Chromosome 5"/>
</dbReference>
<dbReference type="OrthoDB" id="6148885at2759"/>
<evidence type="ECO:0000313" key="5">
    <source>
        <dbReference type="RefSeq" id="XP_022345437.1"/>
    </source>
</evidence>
<dbReference type="AlphaFoldDB" id="A0A8B8EZE5"/>
<dbReference type="InterPro" id="IPR009003">
    <property type="entry name" value="Peptidase_S1_PA"/>
</dbReference>